<proteinExistence type="predicted"/>
<dbReference type="AlphaFoldDB" id="X1L5I3"/>
<accession>X1L5I3</accession>
<protein>
    <submittedName>
        <fullName evidence="1">Uncharacterized protein</fullName>
    </submittedName>
</protein>
<dbReference type="EMBL" id="BARU01039011">
    <property type="protein sequence ID" value="GAH89423.1"/>
    <property type="molecule type" value="Genomic_DNA"/>
</dbReference>
<comment type="caution">
    <text evidence="1">The sequence shown here is derived from an EMBL/GenBank/DDBJ whole genome shotgun (WGS) entry which is preliminary data.</text>
</comment>
<gene>
    <name evidence="1" type="ORF">S03H2_60530</name>
</gene>
<sequence>MKVKIKDLKPNVEFCSSDEDDKLTGKKIRGLICNPIYTGMGPFKPQFISDIEWIDCAKRMVEEEGLGQFLMNMLFVLRESLECLSFLLKEHKGEN</sequence>
<organism evidence="1">
    <name type="scientific">marine sediment metagenome</name>
    <dbReference type="NCBI Taxonomy" id="412755"/>
    <lineage>
        <taxon>unclassified sequences</taxon>
        <taxon>metagenomes</taxon>
        <taxon>ecological metagenomes</taxon>
    </lineage>
</organism>
<name>X1L5I3_9ZZZZ</name>
<evidence type="ECO:0000313" key="1">
    <source>
        <dbReference type="EMBL" id="GAH89423.1"/>
    </source>
</evidence>
<reference evidence="1" key="1">
    <citation type="journal article" date="2014" name="Front. Microbiol.">
        <title>High frequency of phylogenetically diverse reductive dehalogenase-homologous genes in deep subseafloor sedimentary metagenomes.</title>
        <authorList>
            <person name="Kawai M."/>
            <person name="Futagami T."/>
            <person name="Toyoda A."/>
            <person name="Takaki Y."/>
            <person name="Nishi S."/>
            <person name="Hori S."/>
            <person name="Arai W."/>
            <person name="Tsubouchi T."/>
            <person name="Morono Y."/>
            <person name="Uchiyama I."/>
            <person name="Ito T."/>
            <person name="Fujiyama A."/>
            <person name="Inagaki F."/>
            <person name="Takami H."/>
        </authorList>
    </citation>
    <scope>NUCLEOTIDE SEQUENCE</scope>
    <source>
        <strain evidence="1">Expedition CK06-06</strain>
    </source>
</reference>